<name>A0A1M4WK08_9LACT</name>
<dbReference type="GO" id="GO:0003677">
    <property type="term" value="F:DNA binding"/>
    <property type="evidence" value="ECO:0007669"/>
    <property type="project" value="UniProtKB-KW"/>
</dbReference>
<dbReference type="RefSeq" id="WP_073297773.1">
    <property type="nucleotide sequence ID" value="NZ_FQUF01000016.1"/>
</dbReference>
<protein>
    <submittedName>
        <fullName evidence="3">Type I restriction enzyme, S subunit</fullName>
    </submittedName>
</protein>
<keyword evidence="1" id="KW-0680">Restriction system</keyword>
<evidence type="ECO:0000256" key="1">
    <source>
        <dbReference type="ARBA" id="ARBA00022747"/>
    </source>
</evidence>
<dbReference type="OrthoDB" id="9795776at2"/>
<dbReference type="PANTHER" id="PTHR30408:SF12">
    <property type="entry name" value="TYPE I RESTRICTION ENZYME MJAVIII SPECIFICITY SUBUNIT"/>
    <property type="match status" value="1"/>
</dbReference>
<dbReference type="SUPFAM" id="SSF116734">
    <property type="entry name" value="DNA methylase specificity domain"/>
    <property type="match status" value="2"/>
</dbReference>
<dbReference type="InterPro" id="IPR044946">
    <property type="entry name" value="Restrct_endonuc_typeI_TRD_sf"/>
</dbReference>
<keyword evidence="2" id="KW-0238">DNA-binding</keyword>
<organism evidence="3 4">
    <name type="scientific">Atopostipes suicloacalis DSM 15692</name>
    <dbReference type="NCBI Taxonomy" id="1121025"/>
    <lineage>
        <taxon>Bacteria</taxon>
        <taxon>Bacillati</taxon>
        <taxon>Bacillota</taxon>
        <taxon>Bacilli</taxon>
        <taxon>Lactobacillales</taxon>
        <taxon>Carnobacteriaceae</taxon>
        <taxon>Atopostipes</taxon>
    </lineage>
</organism>
<dbReference type="Gene3D" id="3.90.220.20">
    <property type="entry name" value="DNA methylase specificity domains"/>
    <property type="match status" value="2"/>
</dbReference>
<dbReference type="STRING" id="1121025.SAMN02745249_01203"/>
<evidence type="ECO:0000313" key="4">
    <source>
        <dbReference type="Proteomes" id="UP000184128"/>
    </source>
</evidence>
<accession>A0A1M4WK08</accession>
<gene>
    <name evidence="3" type="ORF">SAMN02745249_01203</name>
</gene>
<dbReference type="CDD" id="cd16961">
    <property type="entry name" value="RMtype1_S_TRD-CR_like"/>
    <property type="match status" value="1"/>
</dbReference>
<keyword evidence="4" id="KW-1185">Reference proteome</keyword>
<dbReference type="GO" id="GO:0009307">
    <property type="term" value="P:DNA restriction-modification system"/>
    <property type="evidence" value="ECO:0007669"/>
    <property type="project" value="UniProtKB-KW"/>
</dbReference>
<reference evidence="3 4" key="1">
    <citation type="submission" date="2016-11" db="EMBL/GenBank/DDBJ databases">
        <authorList>
            <person name="Jaros S."/>
            <person name="Januszkiewicz K."/>
            <person name="Wedrychowicz H."/>
        </authorList>
    </citation>
    <scope>NUCLEOTIDE SEQUENCE [LARGE SCALE GENOMIC DNA]</scope>
    <source>
        <strain evidence="3 4">DSM 15692</strain>
    </source>
</reference>
<sequence length="392" mass="45960">MFKVTITWMQCELANLIELLRSYPLSRKYETHRNSGFRYIHYGDIHTGIANVINEENNLPCILEGKYRTLKKDDIILADASEDYQGIAWPAVLNINPDENIVAGLHTIALRPKANIDSLFMYYTFLTTDFRKFGYRMGTGMKVFGITSNNLLKYNFNMPSKIDEQIKIRSIIDFINNVITLEQEKLNLILKMKHVFLRKVYSTKANDNMVLCKLNNYISKKGKINKENKEYIVSSVNNKKGFINQSEQFESTRLNNLDKSTYRIIEPKDFAYNPSRINVGSIGYNDTDNILIVSPLYIVFRLNDEINDRYFYYYTQTEKFLYEVNRNTEGSVRQSLTFENMGNINIPIPNNYQTQLLISQYFKKIDNIIFITEQKINRCKKIKTYLLQSLFV</sequence>
<proteinExistence type="predicted"/>
<dbReference type="PANTHER" id="PTHR30408">
    <property type="entry name" value="TYPE-1 RESTRICTION ENZYME ECOKI SPECIFICITY PROTEIN"/>
    <property type="match status" value="1"/>
</dbReference>
<dbReference type="AlphaFoldDB" id="A0A1M4WK08"/>
<dbReference type="EMBL" id="FQUF01000016">
    <property type="protein sequence ID" value="SHE81413.1"/>
    <property type="molecule type" value="Genomic_DNA"/>
</dbReference>
<evidence type="ECO:0000256" key="2">
    <source>
        <dbReference type="ARBA" id="ARBA00023125"/>
    </source>
</evidence>
<dbReference type="InterPro" id="IPR052021">
    <property type="entry name" value="Type-I_RS_S_subunit"/>
</dbReference>
<dbReference type="Proteomes" id="UP000184128">
    <property type="component" value="Unassembled WGS sequence"/>
</dbReference>
<evidence type="ECO:0000313" key="3">
    <source>
        <dbReference type="EMBL" id="SHE81413.1"/>
    </source>
</evidence>